<dbReference type="Gene3D" id="2.60.120.1440">
    <property type="match status" value="1"/>
</dbReference>
<proteinExistence type="predicted"/>
<feature type="domain" description="Protein FecR C-terminal" evidence="3">
    <location>
        <begin position="290"/>
        <end position="357"/>
    </location>
</feature>
<sequence>MTPHDAPNSNAIPVNELVWQDDFRAWVLHPTPALDSHWQAWQRQHPEQAGTLQQAREIVVALRVKNRPITQEDIQEVIDITRQHLDRPTVQVVPLRTYQRTWPVAASVAGLILVGLSIWWFYQPTPPANQPVAVATRPGTVRAQQAERLLRLPDGSTVQLGKNSELTYPGQFAADRREVFLTGTATFDIQRRPEQPFLVYANGSVTRVLGTRFIVQAQTQSGQVLVKVLSGKVSVLAEDEWRRATRQAGYQPQTIIVTPNQQVVFERTSKLMHKALVEQPKPLRDEPVEFNFVKAPVALVLTTLEKAYGIPINFDKETFRNCQITAPLTDESLFEKLDIICETIGARYEVVEAQIIITGKGCS</sequence>
<dbReference type="InterPro" id="IPR032508">
    <property type="entry name" value="FecR_C"/>
</dbReference>
<evidence type="ECO:0000259" key="2">
    <source>
        <dbReference type="Pfam" id="PF04773"/>
    </source>
</evidence>
<evidence type="ECO:0000256" key="1">
    <source>
        <dbReference type="SAM" id="Phobius"/>
    </source>
</evidence>
<dbReference type="PIRSF" id="PIRSF018266">
    <property type="entry name" value="FecR"/>
    <property type="match status" value="1"/>
</dbReference>
<feature type="transmembrane region" description="Helical" evidence="1">
    <location>
        <begin position="104"/>
        <end position="122"/>
    </location>
</feature>
<dbReference type="Proteomes" id="UP000606008">
    <property type="component" value="Unassembled WGS sequence"/>
</dbReference>
<dbReference type="InterPro" id="IPR006860">
    <property type="entry name" value="FecR"/>
</dbReference>
<keyword evidence="1" id="KW-1133">Transmembrane helix</keyword>
<reference evidence="5" key="1">
    <citation type="submission" date="2019-09" db="EMBL/GenBank/DDBJ databases">
        <authorList>
            <person name="Jung D.-H."/>
        </authorList>
    </citation>
    <scope>NUCLEOTIDE SEQUENCE [LARGE SCALE GENOMIC DNA]</scope>
    <source>
        <strain evidence="5">JA-25</strain>
    </source>
</reference>
<keyword evidence="1" id="KW-0472">Membrane</keyword>
<dbReference type="PANTHER" id="PTHR30273:SF2">
    <property type="entry name" value="PROTEIN FECR"/>
    <property type="match status" value="1"/>
</dbReference>
<dbReference type="Pfam" id="PF04773">
    <property type="entry name" value="FecR"/>
    <property type="match status" value="1"/>
</dbReference>
<keyword evidence="1" id="KW-0812">Transmembrane</keyword>
<accession>A0ABX0QKK0</accession>
<keyword evidence="5" id="KW-1185">Reference proteome</keyword>
<gene>
    <name evidence="4" type="ORF">F7231_21770</name>
</gene>
<organism evidence="4 5">
    <name type="scientific">Fibrivirga algicola</name>
    <dbReference type="NCBI Taxonomy" id="2950420"/>
    <lineage>
        <taxon>Bacteria</taxon>
        <taxon>Pseudomonadati</taxon>
        <taxon>Bacteroidota</taxon>
        <taxon>Cytophagia</taxon>
        <taxon>Cytophagales</taxon>
        <taxon>Spirosomataceae</taxon>
        <taxon>Fibrivirga</taxon>
    </lineage>
</organism>
<dbReference type="Gene3D" id="3.55.50.30">
    <property type="match status" value="1"/>
</dbReference>
<dbReference type="InterPro" id="IPR012373">
    <property type="entry name" value="Ferrdict_sens_TM"/>
</dbReference>
<evidence type="ECO:0000259" key="3">
    <source>
        <dbReference type="Pfam" id="PF16344"/>
    </source>
</evidence>
<evidence type="ECO:0000313" key="4">
    <source>
        <dbReference type="EMBL" id="NID12814.1"/>
    </source>
</evidence>
<dbReference type="Pfam" id="PF16344">
    <property type="entry name" value="FecR_C"/>
    <property type="match status" value="1"/>
</dbReference>
<reference evidence="5" key="2">
    <citation type="submission" date="2023-07" db="EMBL/GenBank/DDBJ databases">
        <authorList>
            <person name="Jung D.-H."/>
        </authorList>
    </citation>
    <scope>NUCLEOTIDE SEQUENCE [LARGE SCALE GENOMIC DNA]</scope>
    <source>
        <strain evidence="5">JA-25</strain>
    </source>
</reference>
<comment type="caution">
    <text evidence="4">The sequence shown here is derived from an EMBL/GenBank/DDBJ whole genome shotgun (WGS) entry which is preliminary data.</text>
</comment>
<dbReference type="EMBL" id="WAEL01000009">
    <property type="protein sequence ID" value="NID12814.1"/>
    <property type="molecule type" value="Genomic_DNA"/>
</dbReference>
<protein>
    <submittedName>
        <fullName evidence="4">FecR family protein</fullName>
    </submittedName>
</protein>
<feature type="domain" description="FecR protein" evidence="2">
    <location>
        <begin position="144"/>
        <end position="233"/>
    </location>
</feature>
<name>A0ABX0QKK0_9BACT</name>
<evidence type="ECO:0000313" key="5">
    <source>
        <dbReference type="Proteomes" id="UP000606008"/>
    </source>
</evidence>
<dbReference type="PANTHER" id="PTHR30273">
    <property type="entry name" value="PERIPLASMIC SIGNAL SENSOR AND SIGMA FACTOR ACTIVATOR FECR-RELATED"/>
    <property type="match status" value="1"/>
</dbReference>
<dbReference type="RefSeq" id="WP_166693530.1">
    <property type="nucleotide sequence ID" value="NZ_WAEL01000009.1"/>
</dbReference>